<feature type="compositionally biased region" description="Polar residues" evidence="2">
    <location>
        <begin position="256"/>
        <end position="270"/>
    </location>
</feature>
<evidence type="ECO:0000256" key="1">
    <source>
        <dbReference type="ARBA" id="ARBA00037950"/>
    </source>
</evidence>
<evidence type="ECO:0000313" key="5">
    <source>
        <dbReference type="Proteomes" id="UP000431533"/>
    </source>
</evidence>
<comment type="caution">
    <text evidence="4">The sequence shown here is derived from an EMBL/GenBank/DDBJ whole genome shotgun (WGS) entry which is preliminary data.</text>
</comment>
<dbReference type="RefSeq" id="XP_031003081.1">
    <property type="nucleotide sequence ID" value="XM_031151980.1"/>
</dbReference>
<dbReference type="InterPro" id="IPR014752">
    <property type="entry name" value="Arrestin-like_C"/>
</dbReference>
<feature type="compositionally biased region" description="Pro residues" evidence="2">
    <location>
        <begin position="683"/>
        <end position="692"/>
    </location>
</feature>
<dbReference type="AlphaFoldDB" id="A0A8H8QWZ8"/>
<evidence type="ECO:0000256" key="2">
    <source>
        <dbReference type="SAM" id="MobiDB-lite"/>
    </source>
</evidence>
<dbReference type="InterPro" id="IPR014756">
    <property type="entry name" value="Ig_E-set"/>
</dbReference>
<proteinExistence type="inferred from homology"/>
<feature type="compositionally biased region" description="Basic and acidic residues" evidence="2">
    <location>
        <begin position="800"/>
        <end position="826"/>
    </location>
</feature>
<dbReference type="InterPro" id="IPR011022">
    <property type="entry name" value="Arrestin_C-like"/>
</dbReference>
<feature type="domain" description="Arrestin C-terminal-like" evidence="3">
    <location>
        <begin position="324"/>
        <end position="501"/>
    </location>
</feature>
<evidence type="ECO:0000259" key="3">
    <source>
        <dbReference type="SMART" id="SM01017"/>
    </source>
</evidence>
<feature type="compositionally biased region" description="Low complexity" evidence="2">
    <location>
        <begin position="279"/>
        <end position="298"/>
    </location>
</feature>
<feature type="region of interest" description="Disordered" evidence="2">
    <location>
        <begin position="544"/>
        <end position="571"/>
    </location>
</feature>
<reference evidence="4 5" key="1">
    <citation type="submission" date="2018-05" db="EMBL/GenBank/DDBJ databases">
        <title>Genome sequencing and assembly of the regulated plant pathogen Lachnellula willkommii and related sister species for the development of diagnostic species identification markers.</title>
        <authorList>
            <person name="Giroux E."/>
            <person name="Bilodeau G."/>
        </authorList>
    </citation>
    <scope>NUCLEOTIDE SEQUENCE [LARGE SCALE GENOMIC DNA]</scope>
    <source>
        <strain evidence="4 5">CBS 185.66</strain>
    </source>
</reference>
<dbReference type="SUPFAM" id="SSF81296">
    <property type="entry name" value="E set domains"/>
    <property type="match status" value="1"/>
</dbReference>
<protein>
    <submittedName>
        <fullName evidence="4">pH-response regulator protein</fullName>
    </submittedName>
</protein>
<dbReference type="Pfam" id="PF02752">
    <property type="entry name" value="Arrestin_C"/>
    <property type="match status" value="1"/>
</dbReference>
<dbReference type="InterPro" id="IPR050357">
    <property type="entry name" value="Arrestin_domain-protein"/>
</dbReference>
<dbReference type="GO" id="GO:0030674">
    <property type="term" value="F:protein-macromolecule adaptor activity"/>
    <property type="evidence" value="ECO:0007669"/>
    <property type="project" value="TreeGrafter"/>
</dbReference>
<sequence>MCANTDNNTTSRASTTSPFTSTSTSRSLLSRLTAPLKSRSTRNLTNFHIQPKEPHRRYSPGDLVKGAVVLTVLKPIRLTHLTVCLHGFVRVFKHQNEANESLPADAGLTSSNSKKSQYFGNGHASLFQDEQTLCGEGRLDAGVYEFNFELVFPRKGLPSSVDFERGTISYLITATIVRPTSIAATSSCDRKISLIETVDIGALAAPKPRTISLEPIRRRPRRRKTVKNKENAPREATERTSGSEAARIGSPLPDESVSQCGSLDNNTNPRSPIPSDMQSTGSAATSADSTVSSSTGLSFRLGPVPSSAKSARDSQGTGSKGSAPEKTITATIELLKSGCLPGDNLPIKISIRHTKAIKSMHGIIITFYRQGRIDSAPPLSLFTNIKGKEAQRLKHEEYYPKSKTGLGGLSLTSAGSSSLFRKDLAQTLAPILVDPTTLTSTVNASVRVPEDVFPTISGVPGEMISFKYHVEVVVDLGGKLAGQQRHVPGVSSVINVGNLSAARGDGNPNMLTAWGGNIVDTDHLRREKSVVACLFEVTVGTIDSARKRGGDNSSDTRQNNDGSLNSPATPVTAHEPLHEEAYVPEAEGIHQTDQRTPHPYYDQTYDDQYHDYYSHMGYDHHLEPHPEYTQPEYSQIPVPQPEIHATEGLSEKERIRRAEERLLPSQPPEDNPGPSLSWTVVGPPAPSAPSAPPLELQDDIYDADAETLQAVSASAAPSAVDMNASGASSTIPSAPALEDLAPNPGLHSTDDKQELERQRLMNEASAPSEFVADEDDNAGEGGSRPQYEPSAPILAEEGEYESRYSHHHLEERGLSSHQESLPKYER</sequence>
<name>A0A8H8QWZ8_9HELO</name>
<feature type="compositionally biased region" description="Low complexity" evidence="2">
    <location>
        <begin position="710"/>
        <end position="720"/>
    </location>
</feature>
<dbReference type="GeneID" id="41987246"/>
<gene>
    <name evidence="4" type="primary">RIM8</name>
    <name evidence="4" type="ORF">LHYA1_G007048</name>
</gene>
<dbReference type="Proteomes" id="UP000431533">
    <property type="component" value="Unassembled WGS sequence"/>
</dbReference>
<feature type="compositionally biased region" description="Basic and acidic residues" evidence="2">
    <location>
        <begin position="227"/>
        <end position="238"/>
    </location>
</feature>
<feature type="region of interest" description="Disordered" evidence="2">
    <location>
        <begin position="211"/>
        <end position="325"/>
    </location>
</feature>
<organism evidence="4 5">
    <name type="scientific">Lachnellula hyalina</name>
    <dbReference type="NCBI Taxonomy" id="1316788"/>
    <lineage>
        <taxon>Eukaryota</taxon>
        <taxon>Fungi</taxon>
        <taxon>Dikarya</taxon>
        <taxon>Ascomycota</taxon>
        <taxon>Pezizomycotina</taxon>
        <taxon>Leotiomycetes</taxon>
        <taxon>Helotiales</taxon>
        <taxon>Lachnaceae</taxon>
        <taxon>Lachnellula</taxon>
    </lineage>
</organism>
<feature type="compositionally biased region" description="Low complexity" evidence="2">
    <location>
        <begin position="9"/>
        <end position="27"/>
    </location>
</feature>
<comment type="similarity">
    <text evidence="1">Belongs to the arrestin family. PalF/RIM8 subfamily.</text>
</comment>
<dbReference type="GO" id="GO:0005829">
    <property type="term" value="C:cytosol"/>
    <property type="evidence" value="ECO:0007669"/>
    <property type="project" value="TreeGrafter"/>
</dbReference>
<feature type="region of interest" description="Disordered" evidence="2">
    <location>
        <begin position="661"/>
        <end position="826"/>
    </location>
</feature>
<dbReference type="GO" id="GO:0005886">
    <property type="term" value="C:plasma membrane"/>
    <property type="evidence" value="ECO:0007669"/>
    <property type="project" value="TreeGrafter"/>
</dbReference>
<dbReference type="InterPro" id="IPR011021">
    <property type="entry name" value="Arrestin-like_N"/>
</dbReference>
<feature type="region of interest" description="Disordered" evidence="2">
    <location>
        <begin position="1"/>
        <end position="27"/>
    </location>
</feature>
<dbReference type="OrthoDB" id="7785529at2759"/>
<dbReference type="GO" id="GO:0070086">
    <property type="term" value="P:ubiquitin-dependent endocytosis"/>
    <property type="evidence" value="ECO:0007669"/>
    <property type="project" value="TreeGrafter"/>
</dbReference>
<dbReference type="PANTHER" id="PTHR11188:SF161">
    <property type="entry name" value="PH-RESPONSE REGULATOR PROTEIN PALF_RIM8"/>
    <property type="match status" value="1"/>
</dbReference>
<dbReference type="EMBL" id="QGMH01000137">
    <property type="protein sequence ID" value="TVY24293.1"/>
    <property type="molecule type" value="Genomic_DNA"/>
</dbReference>
<feature type="compositionally biased region" description="Polar residues" evidence="2">
    <location>
        <begin position="307"/>
        <end position="317"/>
    </location>
</feature>
<feature type="compositionally biased region" description="Polar residues" evidence="2">
    <location>
        <begin position="551"/>
        <end position="569"/>
    </location>
</feature>
<evidence type="ECO:0000313" key="4">
    <source>
        <dbReference type="EMBL" id="TVY24293.1"/>
    </source>
</evidence>
<dbReference type="GO" id="GO:0031625">
    <property type="term" value="F:ubiquitin protein ligase binding"/>
    <property type="evidence" value="ECO:0007669"/>
    <property type="project" value="TreeGrafter"/>
</dbReference>
<feature type="compositionally biased region" description="Acidic residues" evidence="2">
    <location>
        <begin position="696"/>
        <end position="705"/>
    </location>
</feature>
<keyword evidence="5" id="KW-1185">Reference proteome</keyword>
<dbReference type="Gene3D" id="2.60.40.640">
    <property type="match status" value="1"/>
</dbReference>
<accession>A0A8H8QWZ8</accession>
<feature type="compositionally biased region" description="Basic and acidic residues" evidence="2">
    <location>
        <begin position="748"/>
        <end position="760"/>
    </location>
</feature>
<dbReference type="SMART" id="SM01017">
    <property type="entry name" value="Arrestin_C"/>
    <property type="match status" value="1"/>
</dbReference>
<dbReference type="Pfam" id="PF00339">
    <property type="entry name" value="Arrestin_N"/>
    <property type="match status" value="1"/>
</dbReference>
<dbReference type="PANTHER" id="PTHR11188">
    <property type="entry name" value="ARRESTIN DOMAIN CONTAINING PROTEIN"/>
    <property type="match status" value="1"/>
</dbReference>